<dbReference type="InterPro" id="IPR036388">
    <property type="entry name" value="WH-like_DNA-bd_sf"/>
</dbReference>
<dbReference type="Gene3D" id="1.10.10.10">
    <property type="entry name" value="Winged helix-like DNA-binding domain superfamily/Winged helix DNA-binding domain"/>
    <property type="match status" value="1"/>
</dbReference>
<reference evidence="2 3" key="1">
    <citation type="submission" date="2021-03" db="EMBL/GenBank/DDBJ databases">
        <title>Genomic and phenotypic characterization of Chloracidobacterium isolates provides evidence for multiple species.</title>
        <authorList>
            <person name="Saini M.K."/>
            <person name="Costas A.M.G."/>
            <person name="Tank M."/>
            <person name="Bryant D.A."/>
        </authorList>
    </citation>
    <scope>NUCLEOTIDE SEQUENCE [LARGE SCALE GENOMIC DNA]</scope>
    <source>
        <strain evidence="2 3">BV2-C</strain>
    </source>
</reference>
<dbReference type="EMBL" id="CP072649">
    <property type="protein sequence ID" value="QUW04025.1"/>
    <property type="molecule type" value="Genomic_DNA"/>
</dbReference>
<dbReference type="PROSITE" id="PS50995">
    <property type="entry name" value="HTH_MARR_2"/>
    <property type="match status" value="1"/>
</dbReference>
<name>A0ABX8BES9_9BACT</name>
<evidence type="ECO:0000259" key="1">
    <source>
        <dbReference type="PROSITE" id="PS50995"/>
    </source>
</evidence>
<gene>
    <name evidence="2" type="ORF">J8C06_13305</name>
</gene>
<organism evidence="2 3">
    <name type="scientific">Chloracidobacterium validum</name>
    <dbReference type="NCBI Taxonomy" id="2821543"/>
    <lineage>
        <taxon>Bacteria</taxon>
        <taxon>Pseudomonadati</taxon>
        <taxon>Acidobacteriota</taxon>
        <taxon>Terriglobia</taxon>
        <taxon>Terriglobales</taxon>
        <taxon>Acidobacteriaceae</taxon>
        <taxon>Chloracidobacterium</taxon>
    </lineage>
</organism>
<accession>A0ABX8BES9</accession>
<protein>
    <submittedName>
        <fullName evidence="2">MarR family transcriptional regulator</fullName>
    </submittedName>
</protein>
<keyword evidence="3" id="KW-1185">Reference proteome</keyword>
<dbReference type="SMART" id="SM00347">
    <property type="entry name" value="HTH_MARR"/>
    <property type="match status" value="1"/>
</dbReference>
<dbReference type="Proteomes" id="UP000676506">
    <property type="component" value="Chromosome 2"/>
</dbReference>
<evidence type="ECO:0000313" key="3">
    <source>
        <dbReference type="Proteomes" id="UP000676506"/>
    </source>
</evidence>
<evidence type="ECO:0000313" key="2">
    <source>
        <dbReference type="EMBL" id="QUW04025.1"/>
    </source>
</evidence>
<dbReference type="InterPro" id="IPR036390">
    <property type="entry name" value="WH_DNA-bd_sf"/>
</dbReference>
<feature type="domain" description="HTH marR-type" evidence="1">
    <location>
        <begin position="13"/>
        <end position="147"/>
    </location>
</feature>
<dbReference type="PANTHER" id="PTHR33164">
    <property type="entry name" value="TRANSCRIPTIONAL REGULATOR, MARR FAMILY"/>
    <property type="match status" value="1"/>
</dbReference>
<dbReference type="Pfam" id="PF01047">
    <property type="entry name" value="MarR"/>
    <property type="match status" value="1"/>
</dbReference>
<dbReference type="RefSeq" id="WP_211429914.1">
    <property type="nucleotide sequence ID" value="NZ_CP072649.1"/>
</dbReference>
<dbReference type="PANTHER" id="PTHR33164:SF101">
    <property type="entry name" value="TRANSCRIPTIONAL REPRESSOR MPRA"/>
    <property type="match status" value="1"/>
</dbReference>
<dbReference type="SUPFAM" id="SSF46785">
    <property type="entry name" value="Winged helix' DNA-binding domain"/>
    <property type="match status" value="1"/>
</dbReference>
<sequence length="147" mass="16657">MPSRRTTPNANLYEKLCLAVLQSAEALTTDLGNFLKTYDLTPVQYNALRILRGAGPDGATCQTIAERLITRDPDVTRLLDRLEHKQLVIRRREAMDRRVVKAILTPDGLDLVNRLDQPVQAWHAERLGRLSPAECQSLLALLERMRT</sequence>
<dbReference type="InterPro" id="IPR039422">
    <property type="entry name" value="MarR/SlyA-like"/>
</dbReference>
<proteinExistence type="predicted"/>
<dbReference type="InterPro" id="IPR000835">
    <property type="entry name" value="HTH_MarR-typ"/>
</dbReference>